<keyword evidence="1" id="KW-0175">Coiled coil</keyword>
<gene>
    <name evidence="3" type="ORF">HNR25_001138</name>
</gene>
<organism evidence="3 4">
    <name type="scientific">Streptomonospora salina</name>
    <dbReference type="NCBI Taxonomy" id="104205"/>
    <lineage>
        <taxon>Bacteria</taxon>
        <taxon>Bacillati</taxon>
        <taxon>Actinomycetota</taxon>
        <taxon>Actinomycetes</taxon>
        <taxon>Streptosporangiales</taxon>
        <taxon>Nocardiopsidaceae</taxon>
        <taxon>Streptomonospora</taxon>
    </lineage>
</organism>
<dbReference type="AlphaFoldDB" id="A0A841E0U9"/>
<comment type="caution">
    <text evidence="3">The sequence shown here is derived from an EMBL/GenBank/DDBJ whole genome shotgun (WGS) entry which is preliminary data.</text>
</comment>
<evidence type="ECO:0000256" key="2">
    <source>
        <dbReference type="SAM" id="MobiDB-lite"/>
    </source>
</evidence>
<dbReference type="EMBL" id="JACHLY010000001">
    <property type="protein sequence ID" value="MBB5997387.1"/>
    <property type="molecule type" value="Genomic_DNA"/>
</dbReference>
<feature type="compositionally biased region" description="Low complexity" evidence="2">
    <location>
        <begin position="304"/>
        <end position="313"/>
    </location>
</feature>
<evidence type="ECO:0000313" key="4">
    <source>
        <dbReference type="Proteomes" id="UP000578077"/>
    </source>
</evidence>
<dbReference type="Proteomes" id="UP000578077">
    <property type="component" value="Unassembled WGS sequence"/>
</dbReference>
<evidence type="ECO:0000256" key="1">
    <source>
        <dbReference type="SAM" id="Coils"/>
    </source>
</evidence>
<reference evidence="3 4" key="1">
    <citation type="submission" date="2020-08" db="EMBL/GenBank/DDBJ databases">
        <title>Sequencing the genomes of 1000 actinobacteria strains.</title>
        <authorList>
            <person name="Klenk H.-P."/>
        </authorList>
    </citation>
    <scope>NUCLEOTIDE SEQUENCE [LARGE SCALE GENOMIC DNA]</scope>
    <source>
        <strain evidence="3 4">DSM 44593</strain>
    </source>
</reference>
<keyword evidence="4" id="KW-1185">Reference proteome</keyword>
<name>A0A841E0U9_9ACTN</name>
<sequence>MTPGYRAIFTVPADVDAVAFAEREFRTWLRGQPWFGDHEWEVGGHYRVGDGVELSTVGHNDGERALLRLRTANTANGRVSTTTLTAARALHSRGKGGQRVWIDVGSRPDPAAGNETTWTTPAVPKLARGMLAAVDAVDGRAAVRPAPTRVAGSDPAAVDDLYAVITDPDRAVPVVVAGAIAGVAPQRWGEAVAGVLHQSAGLQAGYWLDEQAQAELDALLPDSHRVPPGTLRTFLPDVRREDPADGRRHRMLSTTAINQALEGERIDARLQWVIGNAMRAHALKRSLPKELRSADRALVRAEGALPPTSSPTAWAPPAPAPADPAEQTDPALPAGQTDPAGNGAGGHVPEPVDGPLPPGVERLFADLFGSAAVTAERVADLERLAAAGRDASSEQEKLQRQLDSAESYWIAADDDLAAARASLEETETEHAIAVDELSQARERIRWLQTQLVKHGAAEAAYSQPSEDARGQRPQSLMDVLERLRSGELRYVRFTGDDKPVQELANNEGLGAWAVTAWDVLLALDDYARCKDDGAFSGNVHTYLSNAPQGFRTVGPQTHAARESDTVGKHPRMRRARMLPVPPEISAEQRIYMDAHFRIGSYRSISPRLYYHDATAATGTVYVGYLGRHLENTQS</sequence>
<accession>A0A841E0U9</accession>
<protein>
    <submittedName>
        <fullName evidence="3">Uncharacterized protein</fullName>
    </submittedName>
</protein>
<dbReference type="RefSeq" id="WP_184633668.1">
    <property type="nucleotide sequence ID" value="NZ_BAABKT010000004.1"/>
</dbReference>
<evidence type="ECO:0000313" key="3">
    <source>
        <dbReference type="EMBL" id="MBB5997387.1"/>
    </source>
</evidence>
<feature type="coiled-coil region" evidence="1">
    <location>
        <begin position="381"/>
        <end position="443"/>
    </location>
</feature>
<proteinExistence type="predicted"/>
<feature type="region of interest" description="Disordered" evidence="2">
    <location>
        <begin position="304"/>
        <end position="358"/>
    </location>
</feature>